<keyword evidence="6 7" id="KW-0326">Glycosidase</keyword>
<comment type="caution">
    <text evidence="8">The sequence shown here is derived from an EMBL/GenBank/DDBJ whole genome shotgun (WGS) entry which is preliminary data.</text>
</comment>
<evidence type="ECO:0000313" key="9">
    <source>
        <dbReference type="Proteomes" id="UP001367676"/>
    </source>
</evidence>
<dbReference type="InterPro" id="IPR012341">
    <property type="entry name" value="6hp_glycosidase-like_sf"/>
</dbReference>
<comment type="similarity">
    <text evidence="2 7">Belongs to the glycosyl hydrolase 37 family.</text>
</comment>
<organism evidence="8 9">
    <name type="scientific">Parthenolecanium corni</name>
    <dbReference type="NCBI Taxonomy" id="536013"/>
    <lineage>
        <taxon>Eukaryota</taxon>
        <taxon>Metazoa</taxon>
        <taxon>Ecdysozoa</taxon>
        <taxon>Arthropoda</taxon>
        <taxon>Hexapoda</taxon>
        <taxon>Insecta</taxon>
        <taxon>Pterygota</taxon>
        <taxon>Neoptera</taxon>
        <taxon>Paraneoptera</taxon>
        <taxon>Hemiptera</taxon>
        <taxon>Sternorrhyncha</taxon>
        <taxon>Coccoidea</taxon>
        <taxon>Coccidae</taxon>
        <taxon>Parthenolecanium</taxon>
    </lineage>
</organism>
<protein>
    <recommendedName>
        <fullName evidence="4 7">Trehalase</fullName>
        <ecNumber evidence="3 7">3.2.1.28</ecNumber>
    </recommendedName>
    <alternativeName>
        <fullName evidence="7">Alpha-trehalose glucohydrolase</fullName>
    </alternativeName>
</protein>
<name>A0AAN9TZ86_9HEMI</name>
<sequence length="559" mass="66145">MHDIQMAAIYPDSKTFVDKKLKYTEAEILNKYEDLKRSFTKDENMHHLLTNFVDENFEDGDELEMWVPPDFTSHPSIADRIVDPEYKQWALDLNEVWKTLARKIKDDVKNRPELYSLIWVPNGFCIPGGRFRELYYWDTYWIVNGLLLCDMKQTARGVIENIMSMVNRFGFMPNGNRVYYLNRSQPPLLILMVFNYFQMTKDFSFIMNNIETLTTEFEFWMTNRMVKFEKDGKSYYMSRYYVPSQGPRPESYREDYEIAHDLEHPEHRDSFYENIKSAAESGWDFSSRWFIKDGGSHGSLRDVNAPGIIPVDLNSFLHANALALSTWWIRLGNEEKSRRYRDIANEFLRGLQEVLWHEEAGTWYDWDIINNKHREYFYVSNITPLWTGSYTMSKKHVAAKTIQYLIDSKIIEDDYSIKYNGTPSSMQASKEQWDYPNAWPPLQAFIIQGLDRTNQRLAQIIAFRLAQVWLGTNYKGYDHYQMMFEKYNTLQSGETGNGGEYLPQTGFGWTNGVVLEFLDRWGKQIRHVNPDCLTTDDYSCPFDRIKEYFNGIWVKEKIV</sequence>
<dbReference type="InterPro" id="IPR001661">
    <property type="entry name" value="Glyco_hydro_37"/>
</dbReference>
<proteinExistence type="inferred from homology"/>
<dbReference type="Proteomes" id="UP001367676">
    <property type="component" value="Unassembled WGS sequence"/>
</dbReference>
<evidence type="ECO:0000256" key="6">
    <source>
        <dbReference type="ARBA" id="ARBA00023295"/>
    </source>
</evidence>
<dbReference type="SUPFAM" id="SSF48208">
    <property type="entry name" value="Six-hairpin glycosidases"/>
    <property type="match status" value="1"/>
</dbReference>
<dbReference type="Gene3D" id="1.50.10.10">
    <property type="match status" value="1"/>
</dbReference>
<evidence type="ECO:0000256" key="4">
    <source>
        <dbReference type="ARBA" id="ARBA00019905"/>
    </source>
</evidence>
<dbReference type="InterPro" id="IPR018232">
    <property type="entry name" value="Glyco_hydro_37_CS"/>
</dbReference>
<evidence type="ECO:0000256" key="2">
    <source>
        <dbReference type="ARBA" id="ARBA00005615"/>
    </source>
</evidence>
<gene>
    <name evidence="8" type="ORF">V9T40_009240</name>
</gene>
<dbReference type="EMBL" id="JBBCAQ010000010">
    <property type="protein sequence ID" value="KAK7601799.1"/>
    <property type="molecule type" value="Genomic_DNA"/>
</dbReference>
<reference evidence="8 9" key="1">
    <citation type="submission" date="2024-03" db="EMBL/GenBank/DDBJ databases">
        <title>Adaptation during the transition from Ophiocordyceps entomopathogen to insect associate is accompanied by gene loss and intensified selection.</title>
        <authorList>
            <person name="Ward C.M."/>
            <person name="Onetto C.A."/>
            <person name="Borneman A.R."/>
        </authorList>
    </citation>
    <scope>NUCLEOTIDE SEQUENCE [LARGE SCALE GENOMIC DNA]</scope>
    <source>
        <strain evidence="8">AWRI1</strain>
        <tissue evidence="8">Single Adult Female</tissue>
    </source>
</reference>
<evidence type="ECO:0000256" key="7">
    <source>
        <dbReference type="RuleBase" id="RU361180"/>
    </source>
</evidence>
<evidence type="ECO:0000313" key="8">
    <source>
        <dbReference type="EMBL" id="KAK7601799.1"/>
    </source>
</evidence>
<accession>A0AAN9TZ86</accession>
<dbReference type="Pfam" id="PF01204">
    <property type="entry name" value="Trehalase"/>
    <property type="match status" value="1"/>
</dbReference>
<dbReference type="EC" id="3.2.1.28" evidence="3 7"/>
<dbReference type="GO" id="GO:0005993">
    <property type="term" value="P:trehalose catabolic process"/>
    <property type="evidence" value="ECO:0007669"/>
    <property type="project" value="TreeGrafter"/>
</dbReference>
<dbReference type="PANTHER" id="PTHR23403">
    <property type="entry name" value="TREHALASE"/>
    <property type="match status" value="1"/>
</dbReference>
<dbReference type="InterPro" id="IPR008928">
    <property type="entry name" value="6-hairpin_glycosidase_sf"/>
</dbReference>
<keyword evidence="9" id="KW-1185">Reference proteome</keyword>
<dbReference type="PRINTS" id="PR00744">
    <property type="entry name" value="GLHYDRLASE37"/>
</dbReference>
<keyword evidence="5 7" id="KW-0378">Hydrolase</keyword>
<dbReference type="PROSITE" id="PS00928">
    <property type="entry name" value="TREHALASE_2"/>
    <property type="match status" value="1"/>
</dbReference>
<dbReference type="PANTHER" id="PTHR23403:SF1">
    <property type="entry name" value="TREHALASE"/>
    <property type="match status" value="1"/>
</dbReference>
<dbReference type="AlphaFoldDB" id="A0AAN9TZ86"/>
<evidence type="ECO:0000256" key="1">
    <source>
        <dbReference type="ARBA" id="ARBA00001576"/>
    </source>
</evidence>
<comment type="catalytic activity">
    <reaction evidence="1 7">
        <text>alpha,alpha-trehalose + H2O = alpha-D-glucose + beta-D-glucose</text>
        <dbReference type="Rhea" id="RHEA:32675"/>
        <dbReference type="ChEBI" id="CHEBI:15377"/>
        <dbReference type="ChEBI" id="CHEBI:15903"/>
        <dbReference type="ChEBI" id="CHEBI:16551"/>
        <dbReference type="ChEBI" id="CHEBI:17925"/>
        <dbReference type="EC" id="3.2.1.28"/>
    </reaction>
</comment>
<dbReference type="PROSITE" id="PS00927">
    <property type="entry name" value="TREHALASE_1"/>
    <property type="match status" value="1"/>
</dbReference>
<evidence type="ECO:0000256" key="5">
    <source>
        <dbReference type="ARBA" id="ARBA00022801"/>
    </source>
</evidence>
<dbReference type="GO" id="GO:0004555">
    <property type="term" value="F:alpha,alpha-trehalase activity"/>
    <property type="evidence" value="ECO:0007669"/>
    <property type="project" value="UniProtKB-EC"/>
</dbReference>
<evidence type="ECO:0000256" key="3">
    <source>
        <dbReference type="ARBA" id="ARBA00012757"/>
    </source>
</evidence>